<evidence type="ECO:0000313" key="7">
    <source>
        <dbReference type="Proteomes" id="UP000242525"/>
    </source>
</evidence>
<comment type="caution">
    <text evidence="6">The sequence shown here is derived from an EMBL/GenBank/DDBJ whole genome shotgun (WGS) entry which is preliminary data.</text>
</comment>
<dbReference type="Proteomes" id="UP000242525">
    <property type="component" value="Unassembled WGS sequence"/>
</dbReference>
<accession>A0A0J9XIR1</accession>
<evidence type="ECO:0000256" key="2">
    <source>
        <dbReference type="ARBA" id="ARBA00005979"/>
    </source>
</evidence>
<dbReference type="InterPro" id="IPR013785">
    <property type="entry name" value="Aldolase_TIM"/>
</dbReference>
<feature type="region of interest" description="Disordered" evidence="4">
    <location>
        <begin position="146"/>
        <end position="170"/>
    </location>
</feature>
<dbReference type="FunFam" id="3.20.20.70:FF:000138">
    <property type="entry name" value="NADPH dehydrogenase 1"/>
    <property type="match status" value="1"/>
</dbReference>
<evidence type="ECO:0000256" key="4">
    <source>
        <dbReference type="SAM" id="MobiDB-lite"/>
    </source>
</evidence>
<dbReference type="Pfam" id="PF00724">
    <property type="entry name" value="Oxidored_FMN"/>
    <property type="match status" value="1"/>
</dbReference>
<dbReference type="InterPro" id="IPR001155">
    <property type="entry name" value="OxRdtase_FMN_N"/>
</dbReference>
<dbReference type="Gene3D" id="3.20.20.70">
    <property type="entry name" value="Aldolase class I"/>
    <property type="match status" value="1"/>
</dbReference>
<dbReference type="AlphaFoldDB" id="A0A0J9XIR1"/>
<protein>
    <submittedName>
        <fullName evidence="6">Similar to Saccharomyces cerevisiae YPL171C OYE3 Conserved NADPH oxidoreductase containing flavin mononucleotide (FMN)</fullName>
    </submittedName>
</protein>
<keyword evidence="3" id="KW-0288">FMN</keyword>
<reference evidence="6" key="1">
    <citation type="submission" date="2014-03" db="EMBL/GenBank/DDBJ databases">
        <authorList>
            <person name="Casaregola S."/>
        </authorList>
    </citation>
    <scope>NUCLEOTIDE SEQUENCE [LARGE SCALE GENOMIC DNA]</scope>
    <source>
        <strain evidence="6">CLIB 918</strain>
    </source>
</reference>
<organism evidence="6 7">
    <name type="scientific">Geotrichum candidum</name>
    <name type="common">Oospora lactis</name>
    <name type="synonym">Dipodascus geotrichum</name>
    <dbReference type="NCBI Taxonomy" id="1173061"/>
    <lineage>
        <taxon>Eukaryota</taxon>
        <taxon>Fungi</taxon>
        <taxon>Dikarya</taxon>
        <taxon>Ascomycota</taxon>
        <taxon>Saccharomycotina</taxon>
        <taxon>Dipodascomycetes</taxon>
        <taxon>Dipodascales</taxon>
        <taxon>Dipodascaceae</taxon>
        <taxon>Geotrichum</taxon>
    </lineage>
</organism>
<feature type="domain" description="NADH:flavin oxidoreductase/NADH oxidase N-terminal" evidence="5">
    <location>
        <begin position="6"/>
        <end position="371"/>
    </location>
</feature>
<proteinExistence type="inferred from homology"/>
<feature type="compositionally biased region" description="Basic and acidic residues" evidence="4">
    <location>
        <begin position="150"/>
        <end position="170"/>
    </location>
</feature>
<dbReference type="CDD" id="cd02933">
    <property type="entry name" value="OYE_like_FMN"/>
    <property type="match status" value="1"/>
</dbReference>
<comment type="cofactor">
    <cofactor evidence="1">
        <name>FMN</name>
        <dbReference type="ChEBI" id="CHEBI:58210"/>
    </cofactor>
</comment>
<dbReference type="EMBL" id="CCBN010000020">
    <property type="protein sequence ID" value="CDO57308.1"/>
    <property type="molecule type" value="Genomic_DNA"/>
</dbReference>
<keyword evidence="3" id="KW-0285">Flavoprotein</keyword>
<dbReference type="PANTHER" id="PTHR22893:SF91">
    <property type="entry name" value="NADPH DEHYDROGENASE 2-RELATED"/>
    <property type="match status" value="1"/>
</dbReference>
<keyword evidence="7" id="KW-1185">Reference proteome</keyword>
<evidence type="ECO:0000313" key="6">
    <source>
        <dbReference type="EMBL" id="CDO57308.1"/>
    </source>
</evidence>
<evidence type="ECO:0000256" key="1">
    <source>
        <dbReference type="ARBA" id="ARBA00001917"/>
    </source>
</evidence>
<gene>
    <name evidence="6" type="ORF">BN980_GECA20s00901g</name>
</gene>
<dbReference type="PANTHER" id="PTHR22893">
    <property type="entry name" value="NADH OXIDOREDUCTASE-RELATED"/>
    <property type="match status" value="1"/>
</dbReference>
<evidence type="ECO:0000259" key="5">
    <source>
        <dbReference type="Pfam" id="PF00724"/>
    </source>
</evidence>
<sequence>MSDTPNLFKPIKVGNITLQNRLVMAPLTRFRSPGHVSNGLNVDYYAQRASSPGTLLISEAAFVSPAAGGYEHVPGLYTQDQIDAWKPVINAVHAKGSFLFIQLWALGRSADPTYIRKTGYDYIAPSPIPTYSTTVEYVRETSRVMGYNKRHPDSPKRLPRPTKQEPPRELTESEILQFIADYAQAAKNAVAAGADGVEIHGTNFYLPEQFLFEGSNQRTDKWGGSIENRARFMLAIVDAVVAAIGAERTALRLSPWVNFLGKDGRTPVAQWGYLISELERRGLAGKRLAYLHLIEPRGAAGAHPLAKYNAVETNDLFARLWSGVLVRAGGYTRQNALKETSEDPRLLIGLGRYFIANPDIVERWKRDLPLNEYDRSTFYTEGPEGYVDYPFYNEGAAKL</sequence>
<name>A0A0J9XIR1_GEOCN</name>
<dbReference type="STRING" id="1173061.A0A0J9XIR1"/>
<evidence type="ECO:0000256" key="3">
    <source>
        <dbReference type="ARBA" id="ARBA00022643"/>
    </source>
</evidence>
<dbReference type="GO" id="GO:0003959">
    <property type="term" value="F:NADPH dehydrogenase activity"/>
    <property type="evidence" value="ECO:0007669"/>
    <property type="project" value="TreeGrafter"/>
</dbReference>
<comment type="similarity">
    <text evidence="2">Belongs to the NADH:flavin oxidoreductase/NADH oxidase family.</text>
</comment>
<dbReference type="OrthoDB" id="72788at2759"/>
<dbReference type="GO" id="GO:0010181">
    <property type="term" value="F:FMN binding"/>
    <property type="evidence" value="ECO:0007669"/>
    <property type="project" value="InterPro"/>
</dbReference>
<dbReference type="InterPro" id="IPR045247">
    <property type="entry name" value="Oye-like"/>
</dbReference>
<dbReference type="SUPFAM" id="SSF51395">
    <property type="entry name" value="FMN-linked oxidoreductases"/>
    <property type="match status" value="1"/>
</dbReference>